<reference evidence="1" key="1">
    <citation type="journal article" date="2019" name="Microbiol. Resour. Announc.">
        <title>Draft Genomic Sequences of Streptomyces misionensis and Streptomyces albidoflavus, bacteria applied for phytopathogen biocontrol.</title>
        <authorList>
            <person name="Pylro V."/>
            <person name="Dias A."/>
            <person name="Andreote F."/>
            <person name="Varani A."/>
            <person name="Andreote C."/>
            <person name="Bernardo E."/>
            <person name="Martins T."/>
        </authorList>
    </citation>
    <scope>NUCLEOTIDE SEQUENCE [LARGE SCALE GENOMIC DNA]</scope>
    <source>
        <strain evidence="1">66</strain>
    </source>
</reference>
<protein>
    <submittedName>
        <fullName evidence="1">Uncharacterized protein</fullName>
    </submittedName>
</protein>
<evidence type="ECO:0000313" key="2">
    <source>
        <dbReference type="Proteomes" id="UP000320481"/>
    </source>
</evidence>
<gene>
    <name evidence="1" type="ORF">FRZ03_21285</name>
</gene>
<dbReference type="Proteomes" id="UP000320481">
    <property type="component" value="Unassembled WGS sequence"/>
</dbReference>
<comment type="caution">
    <text evidence="1">The sequence shown here is derived from an EMBL/GenBank/DDBJ whole genome shotgun (WGS) entry which is preliminary data.</text>
</comment>
<dbReference type="EMBL" id="VOGW01000121">
    <property type="protein sequence ID" value="TWV41319.1"/>
    <property type="molecule type" value="Genomic_DNA"/>
</dbReference>
<dbReference type="AlphaFoldDB" id="A0A5C6JIE0"/>
<proteinExistence type="predicted"/>
<evidence type="ECO:0000313" key="1">
    <source>
        <dbReference type="EMBL" id="TWV41319.1"/>
    </source>
</evidence>
<accession>A0A5C6JIE0</accession>
<sequence>MGEPKGGARKGVLSAVGSDPQTVTVAGITPGLQIQCAGVPVADWLCACGHHERARGRAAVIRLTARVSVGVCPHTTIAEGRAAS</sequence>
<keyword evidence="2" id="KW-1185">Reference proteome</keyword>
<name>A0A5C6JIE0_9ACTN</name>
<organism evidence="1 2">
    <name type="scientific">Streptomyces misionensis</name>
    <dbReference type="NCBI Taxonomy" id="67331"/>
    <lineage>
        <taxon>Bacteria</taxon>
        <taxon>Bacillati</taxon>
        <taxon>Actinomycetota</taxon>
        <taxon>Actinomycetes</taxon>
        <taxon>Kitasatosporales</taxon>
        <taxon>Streptomycetaceae</taxon>
        <taxon>Streptomyces</taxon>
    </lineage>
</organism>